<name>A0A964FGE9_9CYAN</name>
<evidence type="ECO:0000259" key="3">
    <source>
        <dbReference type="PROSITE" id="PS51186"/>
    </source>
</evidence>
<dbReference type="RefSeq" id="WP_229641173.1">
    <property type="nucleotide sequence ID" value="NZ_JADWDC010000035.1"/>
</dbReference>
<dbReference type="EMBL" id="JADWDC010000035">
    <property type="protein sequence ID" value="MCC0178107.1"/>
    <property type="molecule type" value="Genomic_DNA"/>
</dbReference>
<evidence type="ECO:0000256" key="1">
    <source>
        <dbReference type="ARBA" id="ARBA00022679"/>
    </source>
</evidence>
<dbReference type="CDD" id="cd04301">
    <property type="entry name" value="NAT_SF"/>
    <property type="match status" value="1"/>
</dbReference>
<dbReference type="InterPro" id="IPR050832">
    <property type="entry name" value="Bact_Acetyltransf"/>
</dbReference>
<dbReference type="InterPro" id="IPR016181">
    <property type="entry name" value="Acyl_CoA_acyltransferase"/>
</dbReference>
<gene>
    <name evidence="4" type="ORF">I4641_14070</name>
</gene>
<protein>
    <submittedName>
        <fullName evidence="4">GNAT family N-acetyltransferase</fullName>
    </submittedName>
</protein>
<dbReference type="Proteomes" id="UP000729733">
    <property type="component" value="Unassembled WGS sequence"/>
</dbReference>
<comment type="caution">
    <text evidence="4">The sequence shown here is derived from an EMBL/GenBank/DDBJ whole genome shotgun (WGS) entry which is preliminary data.</text>
</comment>
<proteinExistence type="predicted"/>
<organism evidence="4 5">
    <name type="scientific">Waterburya agarophytonicola KI4</name>
    <dbReference type="NCBI Taxonomy" id="2874699"/>
    <lineage>
        <taxon>Bacteria</taxon>
        <taxon>Bacillati</taxon>
        <taxon>Cyanobacteriota</taxon>
        <taxon>Cyanophyceae</taxon>
        <taxon>Pleurocapsales</taxon>
        <taxon>Hyellaceae</taxon>
        <taxon>Waterburya</taxon>
        <taxon>Waterburya agarophytonicola</taxon>
    </lineage>
</organism>
<dbReference type="PANTHER" id="PTHR43877">
    <property type="entry name" value="AMINOALKYLPHOSPHONATE N-ACETYLTRANSFERASE-RELATED-RELATED"/>
    <property type="match status" value="1"/>
</dbReference>
<evidence type="ECO:0000313" key="4">
    <source>
        <dbReference type="EMBL" id="MCC0178107.1"/>
    </source>
</evidence>
<dbReference type="Gene3D" id="3.40.630.30">
    <property type="match status" value="1"/>
</dbReference>
<dbReference type="SUPFAM" id="SSF55729">
    <property type="entry name" value="Acyl-CoA N-acyltransferases (Nat)"/>
    <property type="match status" value="1"/>
</dbReference>
<keyword evidence="2" id="KW-0012">Acyltransferase</keyword>
<dbReference type="GO" id="GO:0016747">
    <property type="term" value="F:acyltransferase activity, transferring groups other than amino-acyl groups"/>
    <property type="evidence" value="ECO:0007669"/>
    <property type="project" value="InterPro"/>
</dbReference>
<feature type="domain" description="N-acetyltransferase" evidence="3">
    <location>
        <begin position="4"/>
        <end position="145"/>
    </location>
</feature>
<dbReference type="Pfam" id="PF13673">
    <property type="entry name" value="Acetyltransf_10"/>
    <property type="match status" value="1"/>
</dbReference>
<evidence type="ECO:0000256" key="2">
    <source>
        <dbReference type="ARBA" id="ARBA00023315"/>
    </source>
</evidence>
<keyword evidence="5" id="KW-1185">Reference proteome</keyword>
<dbReference type="PROSITE" id="PS51186">
    <property type="entry name" value="GNAT"/>
    <property type="match status" value="1"/>
</dbReference>
<dbReference type="InterPro" id="IPR000182">
    <property type="entry name" value="GNAT_dom"/>
</dbReference>
<keyword evidence="1" id="KW-0808">Transferase</keyword>
<sequence length="145" mass="16226">MDSLQIKTVGYQAEIAAIKHIRTKVFQEEQGVSAELEFDGLDADTTHFLAYINHEAVGTARIREIDRDTTKIERLAVLPQARKQGIGKKLMSAALEVISDQNKIRAIVYSQEYITPLYQGLGFEIVGEKFSEAGMSHVKMVKQLS</sequence>
<evidence type="ECO:0000313" key="5">
    <source>
        <dbReference type="Proteomes" id="UP000729733"/>
    </source>
</evidence>
<reference evidence="4" key="1">
    <citation type="journal article" date="2021" name="Antonie Van Leeuwenhoek">
        <title>Draft genome and description of Waterburya agarophytonicola gen. nov. sp. nov. (Pleurocapsales, Cyanobacteria): a seaweed symbiont.</title>
        <authorList>
            <person name="Bonthond G."/>
            <person name="Shalygin S."/>
            <person name="Bayer T."/>
            <person name="Weinberger F."/>
        </authorList>
    </citation>
    <scope>NUCLEOTIDE SEQUENCE</scope>
    <source>
        <strain evidence="4">KI4</strain>
    </source>
</reference>
<accession>A0A964FGE9</accession>
<dbReference type="AlphaFoldDB" id="A0A964FGE9"/>